<gene>
    <name evidence="1" type="ORF">MNBD_ALPHA12-1610</name>
</gene>
<dbReference type="EMBL" id="UOEO01000106">
    <property type="protein sequence ID" value="VAW19281.1"/>
    <property type="molecule type" value="Genomic_DNA"/>
</dbReference>
<evidence type="ECO:0000313" key="1">
    <source>
        <dbReference type="EMBL" id="VAW19281.1"/>
    </source>
</evidence>
<sequence length="30" mass="3215">MFGVQELGSIFKLAHKAINGPTLMARAVLT</sequence>
<accession>A0A3B0TKR5</accession>
<proteinExistence type="predicted"/>
<reference evidence="1" key="1">
    <citation type="submission" date="2018-06" db="EMBL/GenBank/DDBJ databases">
        <authorList>
            <person name="Zhirakovskaya E."/>
        </authorList>
    </citation>
    <scope>NUCLEOTIDE SEQUENCE</scope>
</reference>
<protein>
    <submittedName>
        <fullName evidence="1">Uncharacterized protein</fullName>
    </submittedName>
</protein>
<dbReference type="AlphaFoldDB" id="A0A3B0TKR5"/>
<organism evidence="1">
    <name type="scientific">hydrothermal vent metagenome</name>
    <dbReference type="NCBI Taxonomy" id="652676"/>
    <lineage>
        <taxon>unclassified sequences</taxon>
        <taxon>metagenomes</taxon>
        <taxon>ecological metagenomes</taxon>
    </lineage>
</organism>
<name>A0A3B0TKR5_9ZZZZ</name>